<keyword evidence="7" id="KW-0010">Activator</keyword>
<evidence type="ECO:0000313" key="15">
    <source>
        <dbReference type="Ensembl" id="ENSECRP00000009180.1"/>
    </source>
</evidence>
<proteinExistence type="inferred from homology"/>
<comment type="subcellular location">
    <subcellularLocation>
        <location evidence="11">Nucleus</location>
    </subcellularLocation>
</comment>
<dbReference type="Proteomes" id="UP000694620">
    <property type="component" value="Chromosome 3"/>
</dbReference>
<dbReference type="PANTHER" id="PTHR24082:SF313">
    <property type="entry name" value="NUCLEAR RECEPTOR SUBFAMILY 1, GROUP H, MEMBER 5"/>
    <property type="match status" value="1"/>
</dbReference>
<evidence type="ECO:0000259" key="13">
    <source>
        <dbReference type="PROSITE" id="PS51030"/>
    </source>
</evidence>
<dbReference type="InterPro" id="IPR000536">
    <property type="entry name" value="Nucl_hrmn_rcpt_lig-bd"/>
</dbReference>
<keyword evidence="5 11" id="KW-0805">Transcription regulation</keyword>
<dbReference type="InterPro" id="IPR035500">
    <property type="entry name" value="NHR-like_dom_sf"/>
</dbReference>
<reference evidence="15" key="1">
    <citation type="submission" date="2021-06" db="EMBL/GenBank/DDBJ databases">
        <authorList>
            <consortium name="Wellcome Sanger Institute Data Sharing"/>
        </authorList>
    </citation>
    <scope>NUCLEOTIDE SEQUENCE [LARGE SCALE GENOMIC DNA]</scope>
</reference>
<dbReference type="GO" id="GO:0045944">
    <property type="term" value="P:positive regulation of transcription by RNA polymerase II"/>
    <property type="evidence" value="ECO:0007669"/>
    <property type="project" value="TreeGrafter"/>
</dbReference>
<keyword evidence="10 11" id="KW-0539">Nucleus</keyword>
<accession>A0A8C4RZH1</accession>
<dbReference type="FunFam" id="3.30.50.10:FF:000021">
    <property type="entry name" value="bile acid receptor isoform X2"/>
    <property type="match status" value="1"/>
</dbReference>
<dbReference type="Pfam" id="PF00105">
    <property type="entry name" value="zf-C4"/>
    <property type="match status" value="1"/>
</dbReference>
<evidence type="ECO:0000256" key="9">
    <source>
        <dbReference type="ARBA" id="ARBA00023170"/>
    </source>
</evidence>
<dbReference type="PROSITE" id="PS51030">
    <property type="entry name" value="NUCLEAR_REC_DBD_2"/>
    <property type="match status" value="1"/>
</dbReference>
<dbReference type="PROSITE" id="PS00031">
    <property type="entry name" value="NUCLEAR_REC_DBD_1"/>
    <property type="match status" value="1"/>
</dbReference>
<evidence type="ECO:0000313" key="16">
    <source>
        <dbReference type="Proteomes" id="UP000694620"/>
    </source>
</evidence>
<sequence>MRARERERVHARERERERESACERAKERAYKTAQAEEIPQHHPHFLIISHLIPSDILSDHLTYPLQEVDLQFSSYSQYSGVQFSPVQQGSPSTQSCYSSYSYSSPCPEGQYPVCELGKTSCTLPIELDGPSIPSFQVLKRPRIGNGSLKIKGQEELCVVCGDKASGYHYNALTCEGCKGFFRRSITKKAVYKCKSGGNCEMDMYMRRKCQECRLKKCKAVGMLAECLLTEVQCKSKRLRKNAKQGFDLLCNIKMEDEGLENKQVSSTTKAPGKVSEHKELTMEEQGLLDYIVEAHRRYRAPQEAAQRSVGHPFHSAKCLFCLNPLCFNLLDHEDQLALLRGSTQEAAFLYSAQMYNPQSGELLSREGKGTHGASLPHYTVRLRLCWGLHARMCPYLAIVCLSSTGSREDLVVSIYNFYRSMADLNITEQEYALLLAITVFFSDRPFLKNREQVEKLQEPFLELLYKFSKLHHLEDPQHFARLLGRLTELRSLNHNHAGVLTALRHRDRNLSSLLRDSWDLQ</sequence>
<dbReference type="GO" id="GO:0008270">
    <property type="term" value="F:zinc ion binding"/>
    <property type="evidence" value="ECO:0007669"/>
    <property type="project" value="UniProtKB-KW"/>
</dbReference>
<keyword evidence="9 11" id="KW-0675">Receptor</keyword>
<dbReference type="InterPro" id="IPR013088">
    <property type="entry name" value="Znf_NHR/GATA"/>
</dbReference>
<evidence type="ECO:0000256" key="7">
    <source>
        <dbReference type="ARBA" id="ARBA00023159"/>
    </source>
</evidence>
<dbReference type="GO" id="GO:0050728">
    <property type="term" value="P:negative regulation of inflammatory response"/>
    <property type="evidence" value="ECO:0007669"/>
    <property type="project" value="TreeGrafter"/>
</dbReference>
<keyword evidence="4" id="KW-0832">Ubl conjugation</keyword>
<dbReference type="GO" id="GO:0090575">
    <property type="term" value="C:RNA polymerase II transcription regulator complex"/>
    <property type="evidence" value="ECO:0007669"/>
    <property type="project" value="TreeGrafter"/>
</dbReference>
<dbReference type="InterPro" id="IPR001628">
    <property type="entry name" value="Znf_hrmn_rcpt"/>
</dbReference>
<protein>
    <submittedName>
        <fullName evidence="15">Bile acid receptor-like</fullName>
    </submittedName>
</protein>
<dbReference type="InterPro" id="IPR023257">
    <property type="entry name" value="Liver_X_rcpt"/>
</dbReference>
<dbReference type="PRINTS" id="PR00398">
    <property type="entry name" value="STRDHORMONER"/>
</dbReference>
<dbReference type="GO" id="GO:0004879">
    <property type="term" value="F:nuclear receptor activity"/>
    <property type="evidence" value="ECO:0007669"/>
    <property type="project" value="InterPro"/>
</dbReference>
<evidence type="ECO:0000256" key="5">
    <source>
        <dbReference type="ARBA" id="ARBA00023015"/>
    </source>
</evidence>
<dbReference type="SUPFAM" id="SSF48508">
    <property type="entry name" value="Nuclear receptor ligand-binding domain"/>
    <property type="match status" value="1"/>
</dbReference>
<dbReference type="Ensembl" id="ENSECRT00000009329.1">
    <property type="protein sequence ID" value="ENSECRP00000009180.1"/>
    <property type="gene ID" value="ENSECRG00000006017.1"/>
</dbReference>
<reference evidence="15" key="2">
    <citation type="submission" date="2025-08" db="UniProtKB">
        <authorList>
            <consortium name="Ensembl"/>
        </authorList>
    </citation>
    <scope>IDENTIFICATION</scope>
</reference>
<organism evidence="15 16">
    <name type="scientific">Erpetoichthys calabaricus</name>
    <name type="common">Rope fish</name>
    <name type="synonym">Calamoichthys calabaricus</name>
    <dbReference type="NCBI Taxonomy" id="27687"/>
    <lineage>
        <taxon>Eukaryota</taxon>
        <taxon>Metazoa</taxon>
        <taxon>Chordata</taxon>
        <taxon>Craniata</taxon>
        <taxon>Vertebrata</taxon>
        <taxon>Euteleostomi</taxon>
        <taxon>Actinopterygii</taxon>
        <taxon>Polypteriformes</taxon>
        <taxon>Polypteridae</taxon>
        <taxon>Erpetoichthys</taxon>
    </lineage>
</organism>
<feature type="domain" description="Nuclear receptor" evidence="13">
    <location>
        <begin position="154"/>
        <end position="229"/>
    </location>
</feature>
<evidence type="ECO:0000256" key="12">
    <source>
        <dbReference type="SAM" id="MobiDB-lite"/>
    </source>
</evidence>
<dbReference type="SMART" id="SM00399">
    <property type="entry name" value="ZnF_C4"/>
    <property type="match status" value="1"/>
</dbReference>
<name>A0A8C4RZH1_ERPCA</name>
<keyword evidence="3 11" id="KW-0862">Zinc</keyword>
<dbReference type="InterPro" id="IPR001723">
    <property type="entry name" value="Nuclear_hrmn_rcpt"/>
</dbReference>
<dbReference type="PANTHER" id="PTHR24082">
    <property type="entry name" value="NUCLEAR HORMONE RECEPTOR"/>
    <property type="match status" value="1"/>
</dbReference>
<dbReference type="Gene3D" id="3.30.50.10">
    <property type="entry name" value="Erythroid Transcription Factor GATA-1, subunit A"/>
    <property type="match status" value="1"/>
</dbReference>
<dbReference type="GO" id="GO:0000122">
    <property type="term" value="P:negative regulation of transcription by RNA polymerase II"/>
    <property type="evidence" value="ECO:0007669"/>
    <property type="project" value="TreeGrafter"/>
</dbReference>
<comment type="similarity">
    <text evidence="11">Belongs to the nuclear hormone receptor family.</text>
</comment>
<dbReference type="SUPFAM" id="SSF57716">
    <property type="entry name" value="Glucocorticoid receptor-like (DNA-binding domain)"/>
    <property type="match status" value="1"/>
</dbReference>
<keyword evidence="6 11" id="KW-0238">DNA-binding</keyword>
<keyword evidence="16" id="KW-1185">Reference proteome</keyword>
<evidence type="ECO:0000256" key="1">
    <source>
        <dbReference type="ARBA" id="ARBA00022723"/>
    </source>
</evidence>
<dbReference type="SMART" id="SM00430">
    <property type="entry name" value="HOLI"/>
    <property type="match status" value="1"/>
</dbReference>
<dbReference type="GeneTree" id="ENSGT00940000163318"/>
<dbReference type="GO" id="GO:0030154">
    <property type="term" value="P:cell differentiation"/>
    <property type="evidence" value="ECO:0007669"/>
    <property type="project" value="TreeGrafter"/>
</dbReference>
<dbReference type="InterPro" id="IPR050234">
    <property type="entry name" value="Nuclear_hormone_rcpt_NR1"/>
</dbReference>
<feature type="domain" description="NR LBD" evidence="14">
    <location>
        <begin position="272"/>
        <end position="521"/>
    </location>
</feature>
<keyword evidence="1 11" id="KW-0479">Metal-binding</keyword>
<evidence type="ECO:0000259" key="14">
    <source>
        <dbReference type="PROSITE" id="PS51843"/>
    </source>
</evidence>
<dbReference type="GO" id="GO:0006629">
    <property type="term" value="P:lipid metabolic process"/>
    <property type="evidence" value="ECO:0007669"/>
    <property type="project" value="InterPro"/>
</dbReference>
<dbReference type="PROSITE" id="PS51843">
    <property type="entry name" value="NR_LBD"/>
    <property type="match status" value="1"/>
</dbReference>
<reference evidence="15" key="3">
    <citation type="submission" date="2025-09" db="UniProtKB">
        <authorList>
            <consortium name="Ensembl"/>
        </authorList>
    </citation>
    <scope>IDENTIFICATION</scope>
</reference>
<evidence type="ECO:0000256" key="8">
    <source>
        <dbReference type="ARBA" id="ARBA00023163"/>
    </source>
</evidence>
<evidence type="ECO:0000256" key="11">
    <source>
        <dbReference type="RuleBase" id="RU004334"/>
    </source>
</evidence>
<keyword evidence="8 11" id="KW-0804">Transcription</keyword>
<dbReference type="PRINTS" id="PR00047">
    <property type="entry name" value="STROIDFINGER"/>
</dbReference>
<dbReference type="GO" id="GO:0000978">
    <property type="term" value="F:RNA polymerase II cis-regulatory region sequence-specific DNA binding"/>
    <property type="evidence" value="ECO:0007669"/>
    <property type="project" value="TreeGrafter"/>
</dbReference>
<evidence type="ECO:0000256" key="3">
    <source>
        <dbReference type="ARBA" id="ARBA00022833"/>
    </source>
</evidence>
<evidence type="ECO:0000256" key="2">
    <source>
        <dbReference type="ARBA" id="ARBA00022771"/>
    </source>
</evidence>
<evidence type="ECO:0000256" key="4">
    <source>
        <dbReference type="ARBA" id="ARBA00022843"/>
    </source>
</evidence>
<evidence type="ECO:0000256" key="6">
    <source>
        <dbReference type="ARBA" id="ARBA00023125"/>
    </source>
</evidence>
<evidence type="ECO:0000256" key="10">
    <source>
        <dbReference type="ARBA" id="ARBA00023242"/>
    </source>
</evidence>
<dbReference type="PRINTS" id="PR02034">
    <property type="entry name" value="LIVERXRECPTR"/>
</dbReference>
<dbReference type="Pfam" id="PF00104">
    <property type="entry name" value="Hormone_recep"/>
    <property type="match status" value="1"/>
</dbReference>
<dbReference type="Gene3D" id="1.10.565.10">
    <property type="entry name" value="Retinoid X Receptor"/>
    <property type="match status" value="1"/>
</dbReference>
<feature type="region of interest" description="Disordered" evidence="12">
    <location>
        <begin position="1"/>
        <end position="26"/>
    </location>
</feature>
<keyword evidence="2 11" id="KW-0863">Zinc-finger</keyword>
<dbReference type="AlphaFoldDB" id="A0A8C4RZH1"/>